<sequence length="121" mass="14225">MEEEKKHFRNRGPHGLGDPDDKSLRKVEIEVCIPKKMRDIARSEKCATEVEEFTKCCKDSSFSMVVKCRPQNTALWDCLTKWYNDEGFKEHCKNIYLEERSEYRRTGLSSKERGRLPTTGF</sequence>
<accession>A0AAW0WR70</accession>
<gene>
    <name evidence="5" type="ORF">OTU49_008016</name>
</gene>
<keyword evidence="6" id="KW-1185">Reference proteome</keyword>
<keyword evidence="2" id="KW-1015">Disulfide bond</keyword>
<evidence type="ECO:0000256" key="1">
    <source>
        <dbReference type="ARBA" id="ARBA00007347"/>
    </source>
</evidence>
<dbReference type="PANTHER" id="PTHR22977">
    <property type="entry name" value="COX ASSEMBLY MITOCHONDRIAL PROTEIN"/>
    <property type="match status" value="1"/>
</dbReference>
<proteinExistence type="inferred from homology"/>
<dbReference type="InterPro" id="IPR013892">
    <property type="entry name" value="Cyt_c_biogenesis_Cmc1-like"/>
</dbReference>
<evidence type="ECO:0000256" key="3">
    <source>
        <dbReference type="RuleBase" id="RU364104"/>
    </source>
</evidence>
<comment type="similarity">
    <text evidence="1 3">Belongs to the CMC family.</text>
</comment>
<dbReference type="PROSITE" id="PS51808">
    <property type="entry name" value="CHCH"/>
    <property type="match status" value="1"/>
</dbReference>
<reference evidence="5 6" key="1">
    <citation type="journal article" date="2024" name="BMC Genomics">
        <title>Genome assembly of redclaw crayfish (Cherax quadricarinatus) provides insights into its immune adaptation and hypoxia tolerance.</title>
        <authorList>
            <person name="Liu Z."/>
            <person name="Zheng J."/>
            <person name="Li H."/>
            <person name="Fang K."/>
            <person name="Wang S."/>
            <person name="He J."/>
            <person name="Zhou D."/>
            <person name="Weng S."/>
            <person name="Chi M."/>
            <person name="Gu Z."/>
            <person name="He J."/>
            <person name="Li F."/>
            <person name="Wang M."/>
        </authorList>
    </citation>
    <scope>NUCLEOTIDE SEQUENCE [LARGE SCALE GENOMIC DNA]</scope>
    <source>
        <strain evidence="5">ZL_2023a</strain>
    </source>
</reference>
<name>A0AAW0WR70_CHEQU</name>
<dbReference type="Proteomes" id="UP001445076">
    <property type="component" value="Unassembled WGS sequence"/>
</dbReference>
<dbReference type="EMBL" id="JARKIK010000064">
    <property type="protein sequence ID" value="KAK8730449.1"/>
    <property type="molecule type" value="Genomic_DNA"/>
</dbReference>
<evidence type="ECO:0000256" key="4">
    <source>
        <dbReference type="SAM" id="MobiDB-lite"/>
    </source>
</evidence>
<dbReference type="Pfam" id="PF08583">
    <property type="entry name" value="Cmc1"/>
    <property type="match status" value="1"/>
</dbReference>
<organism evidence="5 6">
    <name type="scientific">Cherax quadricarinatus</name>
    <name type="common">Australian red claw crayfish</name>
    <dbReference type="NCBI Taxonomy" id="27406"/>
    <lineage>
        <taxon>Eukaryota</taxon>
        <taxon>Metazoa</taxon>
        <taxon>Ecdysozoa</taxon>
        <taxon>Arthropoda</taxon>
        <taxon>Crustacea</taxon>
        <taxon>Multicrustacea</taxon>
        <taxon>Malacostraca</taxon>
        <taxon>Eumalacostraca</taxon>
        <taxon>Eucarida</taxon>
        <taxon>Decapoda</taxon>
        <taxon>Pleocyemata</taxon>
        <taxon>Astacidea</taxon>
        <taxon>Parastacoidea</taxon>
        <taxon>Parastacidae</taxon>
        <taxon>Cherax</taxon>
    </lineage>
</organism>
<feature type="region of interest" description="Disordered" evidence="4">
    <location>
        <begin position="1"/>
        <end position="22"/>
    </location>
</feature>
<evidence type="ECO:0000256" key="2">
    <source>
        <dbReference type="ARBA" id="ARBA00023157"/>
    </source>
</evidence>
<keyword evidence="3" id="KW-0496">Mitochondrion</keyword>
<comment type="subcellular location">
    <subcellularLocation>
        <location evidence="3">Mitochondrion</location>
    </subcellularLocation>
</comment>
<dbReference type="PANTHER" id="PTHR22977:SF5">
    <property type="entry name" value="COX ASSEMBLY MITOCHONDRIAL PROTEIN HOMOLOG"/>
    <property type="match status" value="1"/>
</dbReference>
<protein>
    <recommendedName>
        <fullName evidence="3">COX assembly mitochondrial protein</fullName>
    </recommendedName>
</protein>
<evidence type="ECO:0000313" key="6">
    <source>
        <dbReference type="Proteomes" id="UP001445076"/>
    </source>
</evidence>
<dbReference type="AlphaFoldDB" id="A0AAW0WR70"/>
<dbReference type="GO" id="GO:0005739">
    <property type="term" value="C:mitochondrion"/>
    <property type="evidence" value="ECO:0007669"/>
    <property type="project" value="UniProtKB-SubCell"/>
</dbReference>
<evidence type="ECO:0000313" key="5">
    <source>
        <dbReference type="EMBL" id="KAK8730449.1"/>
    </source>
</evidence>
<comment type="caution">
    <text evidence="5">The sequence shown here is derived from an EMBL/GenBank/DDBJ whole genome shotgun (WGS) entry which is preliminary data.</text>
</comment>